<dbReference type="CDD" id="cd01310">
    <property type="entry name" value="TatD_DNAse"/>
    <property type="match status" value="1"/>
</dbReference>
<dbReference type="PROSITE" id="PS01137">
    <property type="entry name" value="TATD_1"/>
    <property type="match status" value="1"/>
</dbReference>
<gene>
    <name evidence="4" type="ORF">GDO78_017070</name>
</gene>
<keyword evidence="2" id="KW-0378">Hydrolase</keyword>
<dbReference type="PANTHER" id="PTHR46363">
    <property type="entry name" value="DEOXYRIBONUCLEASE TATDN2-RELATED"/>
    <property type="match status" value="1"/>
</dbReference>
<dbReference type="Gene3D" id="3.20.20.140">
    <property type="entry name" value="Metal-dependent hydrolases"/>
    <property type="match status" value="1"/>
</dbReference>
<evidence type="ECO:0000256" key="2">
    <source>
        <dbReference type="ARBA" id="ARBA00022801"/>
    </source>
</evidence>
<feature type="compositionally biased region" description="Low complexity" evidence="3">
    <location>
        <begin position="25"/>
        <end position="36"/>
    </location>
</feature>
<dbReference type="Proteomes" id="UP000770717">
    <property type="component" value="Unassembled WGS sequence"/>
</dbReference>
<evidence type="ECO:0000256" key="3">
    <source>
        <dbReference type="SAM" id="MobiDB-lite"/>
    </source>
</evidence>
<dbReference type="FunFam" id="3.20.20.140:FF:000027">
    <property type="entry name" value="putative deoxyribonuclease TATDN2"/>
    <property type="match status" value="1"/>
</dbReference>
<dbReference type="SUPFAM" id="SSF51556">
    <property type="entry name" value="Metallo-dependent hydrolases"/>
    <property type="match status" value="1"/>
</dbReference>
<evidence type="ECO:0000313" key="4">
    <source>
        <dbReference type="EMBL" id="KAG9466186.1"/>
    </source>
</evidence>
<reference evidence="4" key="1">
    <citation type="thesis" date="2020" institute="ProQuest LLC" country="789 East Eisenhower Parkway, Ann Arbor, MI, USA">
        <title>Comparative Genomics and Chromosome Evolution.</title>
        <authorList>
            <person name="Mudd A.B."/>
        </authorList>
    </citation>
    <scope>NUCLEOTIDE SEQUENCE</scope>
    <source>
        <strain evidence="4">HN-11 Male</strain>
        <tissue evidence="4">Kidney and liver</tissue>
    </source>
</reference>
<dbReference type="InterPro" id="IPR032466">
    <property type="entry name" value="Metal_Hydrolase"/>
</dbReference>
<dbReference type="GO" id="GO:0016788">
    <property type="term" value="F:hydrolase activity, acting on ester bonds"/>
    <property type="evidence" value="ECO:0007669"/>
    <property type="project" value="InterPro"/>
</dbReference>
<comment type="caution">
    <text evidence="4">The sequence shown here is derived from an EMBL/GenBank/DDBJ whole genome shotgun (WGS) entry which is preliminary data.</text>
</comment>
<comment type="similarity">
    <text evidence="1">Belongs to the metallo-dependent hydrolases superfamily. TatD-type hydrolase family.</text>
</comment>
<dbReference type="OrthoDB" id="413993at2759"/>
<proteinExistence type="inferred from homology"/>
<dbReference type="PROSITE" id="PS01091">
    <property type="entry name" value="TATD_3"/>
    <property type="match status" value="1"/>
</dbReference>
<feature type="region of interest" description="Disordered" evidence="3">
    <location>
        <begin position="1"/>
        <end position="218"/>
    </location>
</feature>
<organism evidence="4 5">
    <name type="scientific">Eleutherodactylus coqui</name>
    <name type="common">Puerto Rican coqui</name>
    <dbReference type="NCBI Taxonomy" id="57060"/>
    <lineage>
        <taxon>Eukaryota</taxon>
        <taxon>Metazoa</taxon>
        <taxon>Chordata</taxon>
        <taxon>Craniata</taxon>
        <taxon>Vertebrata</taxon>
        <taxon>Euteleostomi</taxon>
        <taxon>Amphibia</taxon>
        <taxon>Batrachia</taxon>
        <taxon>Anura</taxon>
        <taxon>Neobatrachia</taxon>
        <taxon>Hyloidea</taxon>
        <taxon>Eleutherodactylidae</taxon>
        <taxon>Eleutherodactylinae</taxon>
        <taxon>Eleutherodactylus</taxon>
        <taxon>Eleutherodactylus</taxon>
    </lineage>
</organism>
<feature type="compositionally biased region" description="Basic and acidic residues" evidence="3">
    <location>
        <begin position="165"/>
        <end position="187"/>
    </location>
</feature>
<keyword evidence="5" id="KW-1185">Reference proteome</keyword>
<protein>
    <submittedName>
        <fullName evidence="4">Uncharacterized protein</fullName>
    </submittedName>
</protein>
<dbReference type="InterPro" id="IPR001130">
    <property type="entry name" value="TatD-like"/>
</dbReference>
<dbReference type="PANTHER" id="PTHR46363:SF1">
    <property type="entry name" value="DEOXYRIBONUCLEASE TATDN2-RELATED"/>
    <property type="match status" value="1"/>
</dbReference>
<dbReference type="Pfam" id="PF01026">
    <property type="entry name" value="TatD_DNase"/>
    <property type="match status" value="1"/>
</dbReference>
<evidence type="ECO:0000313" key="5">
    <source>
        <dbReference type="Proteomes" id="UP000770717"/>
    </source>
</evidence>
<sequence length="676" mass="77885">MILFFSPKGIMADRSASSTRKHKWLSSPEMSSSKYLKSSESRRISPNSDQDDESSSLSRERRRVFYPSESTPRRRLDIGSGVCSTVRARSRQMDRRQNRSTERHTKNSGEALEKERDHRNERNNDADRRSSNEEKRPRTSRDSGPSLLFQRAFSDILGTKSRSRRLQDSETRHSQETKQVEKRKLSEPEELPLTLSTSKSTSSKKEVVSERKRRSTIVKREPSLREMVINVSPKELADAQQETPRLVFLDEDSDKDMYSTLDLADKDPSIGSDFSDVEDMGSLTRFSQEDVFSPCCSVQDDTQPSTYQYESPLSCYAKKSPSSSLYKPPAERNTWRQKEWDSSYTSEPSLLDSSRLSVSSDIESPVVKSHKRSASFDAPWKFDQTTKPSRRSLQILPSPSSDSKFRDSSFIDTHCHLDMLFARLSHRSSFADLRRQYYSSFPREFHGCITDYCDPRTLKRLPWQEVLNEDLVWGAFGCHPHFAQYYNDRLHEDMMMALRHPKAIAFGEMGLDYSHKCSTSIPDQIAVFEKQLKLVVPLGKPLVIHCRGADKDLFKIMKKWLPRDYKIHRHCFTGKYEDIEPFLQEFPNMAVGFTAVLTYPSAVEAQDAVTKIPLDRLIVETDAPFFLPKQVPKGICKFSHPGMALHTVHEIAKLRNLPVKTIMSKLRENTYRIYSI</sequence>
<evidence type="ECO:0000256" key="1">
    <source>
        <dbReference type="ARBA" id="ARBA00009275"/>
    </source>
</evidence>
<accession>A0A8J6BFC3</accession>
<feature type="compositionally biased region" description="Basic and acidic residues" evidence="3">
    <location>
        <begin position="91"/>
        <end position="141"/>
    </location>
</feature>
<dbReference type="InterPro" id="IPR018228">
    <property type="entry name" value="DNase_TatD-rel_CS"/>
</dbReference>
<name>A0A8J6BFC3_ELECQ</name>
<feature type="region of interest" description="Disordered" evidence="3">
    <location>
        <begin position="381"/>
        <end position="406"/>
    </location>
</feature>
<dbReference type="AlphaFoldDB" id="A0A8J6BFC3"/>
<dbReference type="EMBL" id="WNTK01002279">
    <property type="protein sequence ID" value="KAG9466186.1"/>
    <property type="molecule type" value="Genomic_DNA"/>
</dbReference>
<feature type="compositionally biased region" description="Low complexity" evidence="3">
    <location>
        <begin position="191"/>
        <end position="201"/>
    </location>
</feature>